<feature type="compositionally biased region" description="Basic and acidic residues" evidence="1">
    <location>
        <begin position="288"/>
        <end position="298"/>
    </location>
</feature>
<dbReference type="HOGENOM" id="CLU_270961_0_0_1"/>
<feature type="compositionally biased region" description="Low complexity" evidence="1">
    <location>
        <begin position="1170"/>
        <end position="1188"/>
    </location>
</feature>
<evidence type="ECO:0000256" key="1">
    <source>
        <dbReference type="SAM" id="MobiDB-lite"/>
    </source>
</evidence>
<proteinExistence type="predicted"/>
<feature type="compositionally biased region" description="Basic and acidic residues" evidence="1">
    <location>
        <begin position="941"/>
        <end position="956"/>
    </location>
</feature>
<sequence>MRAPMARSKANKLSSPAEPSVRRTRAAAAAIEAERDAGSATPKARAHGGKQKNASKRVAPAAQAAKDTDVEGNASDGTEEAPTPVPRKSARRKAAAPAEQQRRKPTDVEAEEDVEAIAGDVAPLSPKKRTRRKVVQDAVDAVEDAEDPVPAPKKRTRRDVSEAQGAEDDSQQSASVAAPPQAFKHSRTATFGLKEARPVQSMVAVEIPLSTYSTPTARNRRFLKSMSDSGSEALPSSSPVAEHEAGSSDDESPRVDDSASSVRPLDPASPPPPPMFNMNLVQRARARAALEKEKEQQRLEAFISGDVVPTDQEPSEDDDAGSSYSQGAKERLAKDLKARKNGEEVFHTEDEDAEDEAEFLEELSKAPKTYKGKRTAVSATEEDIPGDDEVLPPPAAKAKRGGFAKSTSKKSAPTPAASPAVADTQALASAAAVPPRAAPHSAAQGDSIDGAGSDDDDEIGALLDGEDVEEDWAKTVGPLSKAAKEAARELGRTFNREVTELARKYGKDRRTIMKYTGTTLQATRGANSFCKYSMWYKHHHPMPPSSDPDAPGRYRDEIAQAYHTLIDGLNSRERERVLRPKLEWATEFESGRVEGIDTRRSAASMMQAGMEQLEDLCRVYETHDITILGAIISTSQDPAARQMSKIFGTDQSVIELVAANQINLNRLLDRIQNCIICQNYSLEGIELPLPKDGPADDGQPKEKGKGKAKDTEKGKEKEKDIGDRKKRDGLRLEAKQRFLGEIRKSNWSLLKTVVPSQTTVPWTYWPNFAFLHKVGVRNYPQGIPVIGSGFSFKNLTTGDLEILVNALQKKGDDRLQIFRWSEGDLQLAASKDKSLGRVGLVIDTDGRLVRRVIDSGMFSNSQEAGASAKSPETSTSVQPAKSAQPVKKRKAGDNENDVDVVSRPVAPLPRRGGGVDGNPVPRKRKRVEEDVGPSRPSGSDATHRDRTQHHSNERAHAAVAHSAQLDRALPVPPLHRRGEDIHANSRTVVASRHSQAHRVEDSMGPPPAERSHVSALRTTARMLPGPGYPGGESTQPRRQHNVNVDGEVRIGGMDLAARRELRRKTREDRESFIESFGQPSPPRPVHRVRQQSRQRSVGLADSDADLPEGPGEMRRLGGFTDAYGRYYVAAPAPARRSAAEYAQQQREAGVGHRRVSAPSRRPESYDSAQPGPSSLAGGSRPRSRSGGLQPIREYERYRRRDDVYVDEDIDDDMGLAPDVPHQWDYDYEDGDAYTQ</sequence>
<feature type="compositionally biased region" description="Acidic residues" evidence="1">
    <location>
        <begin position="380"/>
        <end position="390"/>
    </location>
</feature>
<keyword evidence="3" id="KW-1185">Reference proteome</keyword>
<feature type="compositionally biased region" description="Low complexity" evidence="1">
    <location>
        <begin position="404"/>
        <end position="451"/>
    </location>
</feature>
<dbReference type="Proteomes" id="UP000053263">
    <property type="component" value="Unassembled WGS sequence"/>
</dbReference>
<protein>
    <submittedName>
        <fullName evidence="2">Uncharacterized protein</fullName>
    </submittedName>
</protein>
<feature type="compositionally biased region" description="Acidic residues" evidence="1">
    <location>
        <begin position="452"/>
        <end position="470"/>
    </location>
</feature>
<feature type="compositionally biased region" description="Basic and acidic residues" evidence="1">
    <location>
        <begin position="241"/>
        <end position="257"/>
    </location>
</feature>
<feature type="region of interest" description="Disordered" evidence="1">
    <location>
        <begin position="1061"/>
        <end position="1117"/>
    </location>
</feature>
<dbReference type="PANTHER" id="PTHR48125">
    <property type="entry name" value="LP07818P1"/>
    <property type="match status" value="1"/>
</dbReference>
<feature type="region of interest" description="Disordered" evidence="1">
    <location>
        <begin position="1"/>
        <end position="476"/>
    </location>
</feature>
<feature type="compositionally biased region" description="Basic and acidic residues" evidence="1">
    <location>
        <begin position="1192"/>
        <end position="1203"/>
    </location>
</feature>
<dbReference type="EMBL" id="KN832590">
    <property type="protein sequence ID" value="KII82979.1"/>
    <property type="molecule type" value="Genomic_DNA"/>
</dbReference>
<evidence type="ECO:0000313" key="3">
    <source>
        <dbReference type="Proteomes" id="UP000053263"/>
    </source>
</evidence>
<dbReference type="AlphaFoldDB" id="A0A0C9T1C1"/>
<feature type="compositionally biased region" description="Acidic residues" evidence="1">
    <location>
        <begin position="349"/>
        <end position="361"/>
    </location>
</feature>
<feature type="region of interest" description="Disordered" evidence="1">
    <location>
        <begin position="860"/>
        <end position="962"/>
    </location>
</feature>
<feature type="region of interest" description="Disordered" evidence="1">
    <location>
        <begin position="688"/>
        <end position="726"/>
    </location>
</feature>
<feature type="compositionally biased region" description="Polar residues" evidence="1">
    <location>
        <begin position="226"/>
        <end position="239"/>
    </location>
</feature>
<feature type="compositionally biased region" description="Basic and acidic residues" evidence="1">
    <location>
        <begin position="698"/>
        <end position="726"/>
    </location>
</feature>
<feature type="compositionally biased region" description="Low complexity" evidence="1">
    <location>
        <begin position="1133"/>
        <end position="1142"/>
    </location>
</feature>
<feature type="region of interest" description="Disordered" evidence="1">
    <location>
        <begin position="1133"/>
        <end position="1235"/>
    </location>
</feature>
<reference evidence="2 3" key="1">
    <citation type="submission" date="2014-06" db="EMBL/GenBank/DDBJ databases">
        <title>Evolutionary Origins and Diversification of the Mycorrhizal Mutualists.</title>
        <authorList>
            <consortium name="DOE Joint Genome Institute"/>
            <consortium name="Mycorrhizal Genomics Consortium"/>
            <person name="Kohler A."/>
            <person name="Kuo A."/>
            <person name="Nagy L.G."/>
            <person name="Floudas D."/>
            <person name="Copeland A."/>
            <person name="Barry K.W."/>
            <person name="Cichocki N."/>
            <person name="Veneault-Fourrey C."/>
            <person name="LaButti K."/>
            <person name="Lindquist E.A."/>
            <person name="Lipzen A."/>
            <person name="Lundell T."/>
            <person name="Morin E."/>
            <person name="Murat C."/>
            <person name="Riley R."/>
            <person name="Ohm R."/>
            <person name="Sun H."/>
            <person name="Tunlid A."/>
            <person name="Henrissat B."/>
            <person name="Grigoriev I.V."/>
            <person name="Hibbett D.S."/>
            <person name="Martin F."/>
        </authorList>
    </citation>
    <scope>NUCLEOTIDE SEQUENCE [LARGE SCALE GENOMIC DNA]</scope>
    <source>
        <strain evidence="2 3">FD-325 SS-3</strain>
    </source>
</reference>
<feature type="compositionally biased region" description="Basic and acidic residues" evidence="1">
    <location>
        <begin position="328"/>
        <end position="348"/>
    </location>
</feature>
<feature type="compositionally biased region" description="Acidic residues" evidence="1">
    <location>
        <begin position="1204"/>
        <end position="1213"/>
    </location>
</feature>
<feature type="compositionally biased region" description="Polar residues" evidence="1">
    <location>
        <begin position="860"/>
        <end position="881"/>
    </location>
</feature>
<gene>
    <name evidence="2" type="ORF">PLICRDRAFT_180831</name>
</gene>
<name>A0A0C9T1C1_PLICR</name>
<dbReference type="OrthoDB" id="2666400at2759"/>
<feature type="compositionally biased region" description="Acidic residues" evidence="1">
    <location>
        <begin position="1225"/>
        <end position="1235"/>
    </location>
</feature>
<dbReference type="PANTHER" id="PTHR48125:SF10">
    <property type="entry name" value="OS12G0136300 PROTEIN"/>
    <property type="match status" value="1"/>
</dbReference>
<organism evidence="2 3">
    <name type="scientific">Plicaturopsis crispa FD-325 SS-3</name>
    <dbReference type="NCBI Taxonomy" id="944288"/>
    <lineage>
        <taxon>Eukaryota</taxon>
        <taxon>Fungi</taxon>
        <taxon>Dikarya</taxon>
        <taxon>Basidiomycota</taxon>
        <taxon>Agaricomycotina</taxon>
        <taxon>Agaricomycetes</taxon>
        <taxon>Agaricomycetidae</taxon>
        <taxon>Amylocorticiales</taxon>
        <taxon>Amylocorticiaceae</taxon>
        <taxon>Plicatura</taxon>
        <taxon>Plicaturopsis crispa</taxon>
    </lineage>
</organism>
<accession>A0A0C9T1C1</accession>
<feature type="compositionally biased region" description="Basic residues" evidence="1">
    <location>
        <begin position="44"/>
        <end position="55"/>
    </location>
</feature>
<feature type="compositionally biased region" description="Low complexity" evidence="1">
    <location>
        <begin position="171"/>
        <end position="182"/>
    </location>
</feature>
<evidence type="ECO:0000313" key="2">
    <source>
        <dbReference type="EMBL" id="KII82979.1"/>
    </source>
</evidence>